<accession>A0A1Q3FTZ4</accession>
<dbReference type="InterPro" id="IPR052295">
    <property type="entry name" value="Odorant-binding_protein"/>
</dbReference>
<evidence type="ECO:0000256" key="6">
    <source>
        <dbReference type="SAM" id="SignalP"/>
    </source>
</evidence>
<comment type="subcellular location">
    <subcellularLocation>
        <location evidence="1">Secreted</location>
    </subcellularLocation>
</comment>
<evidence type="ECO:0000259" key="7">
    <source>
        <dbReference type="Pfam" id="PF22651"/>
    </source>
</evidence>
<feature type="domain" description="OBP47-like" evidence="7">
    <location>
        <begin position="80"/>
        <end position="190"/>
    </location>
</feature>
<organism evidence="8">
    <name type="scientific">Culex tarsalis</name>
    <name type="common">Encephalitis mosquito</name>
    <dbReference type="NCBI Taxonomy" id="7177"/>
    <lineage>
        <taxon>Eukaryota</taxon>
        <taxon>Metazoa</taxon>
        <taxon>Ecdysozoa</taxon>
        <taxon>Arthropoda</taxon>
        <taxon>Hexapoda</taxon>
        <taxon>Insecta</taxon>
        <taxon>Pterygota</taxon>
        <taxon>Neoptera</taxon>
        <taxon>Endopterygota</taxon>
        <taxon>Diptera</taxon>
        <taxon>Nematocera</taxon>
        <taxon>Culicoidea</taxon>
        <taxon>Culicidae</taxon>
        <taxon>Culicinae</taxon>
        <taxon>Culicini</taxon>
        <taxon>Culex</taxon>
        <taxon>Culex</taxon>
    </lineage>
</organism>
<dbReference type="PANTHER" id="PTHR21066">
    <property type="entry name" value="ODORANT-BINDING PROTEIN 59A-RELATED"/>
    <property type="match status" value="1"/>
</dbReference>
<feature type="chain" id="PRO_5012275721" evidence="6">
    <location>
        <begin position="21"/>
        <end position="201"/>
    </location>
</feature>
<evidence type="ECO:0000256" key="3">
    <source>
        <dbReference type="ARBA" id="ARBA00022448"/>
    </source>
</evidence>
<reference evidence="8" key="1">
    <citation type="submission" date="2017-01" db="EMBL/GenBank/DDBJ databases">
        <title>A deep insight into the sialotranscriptome of adult male and female Cluex tarsalis mosquitoes.</title>
        <authorList>
            <person name="Ribeiro J.M."/>
            <person name="Moreira F."/>
            <person name="Bernard K.A."/>
            <person name="Calvo E."/>
        </authorList>
    </citation>
    <scope>NUCLEOTIDE SEQUENCE</scope>
    <source>
        <strain evidence="8">Kern County</strain>
        <tissue evidence="8">Salivary glands</tissue>
    </source>
</reference>
<evidence type="ECO:0000313" key="8">
    <source>
        <dbReference type="EMBL" id="JAV31064.1"/>
    </source>
</evidence>
<proteinExistence type="inferred from homology"/>
<keyword evidence="6" id="KW-0732">Signal</keyword>
<evidence type="ECO:0000256" key="5">
    <source>
        <dbReference type="ARBA" id="ARBA00023157"/>
    </source>
</evidence>
<keyword evidence="3" id="KW-0813">Transport</keyword>
<keyword evidence="4" id="KW-0964">Secreted</keyword>
<evidence type="ECO:0000256" key="4">
    <source>
        <dbReference type="ARBA" id="ARBA00022525"/>
    </source>
</evidence>
<feature type="signal peptide" evidence="6">
    <location>
        <begin position="1"/>
        <end position="20"/>
    </location>
</feature>
<dbReference type="PANTHER" id="PTHR21066:SF3">
    <property type="entry name" value="IP02236P"/>
    <property type="match status" value="1"/>
</dbReference>
<sequence length="201" mass="22166">MIGRIVVSVGFLATLGLVMAQALQDCTAPPPPVSPKLCCPFMDQGSVFNETIYETCWGRYAEFPMVPIPGGGLSGGPAGCAAECFFSALDFLIPRPQYTLVDFYAMDRHVKGIAAEDRYGFVREAMQYCVNEANVRAPIFAEIQRRPAVVEGLDNCNPISGFTFSCMHVYAIRNCPNWTPDATEGCDELLDFYNQCPFNPY</sequence>
<dbReference type="AlphaFoldDB" id="A0A1Q3FTZ4"/>
<protein>
    <submittedName>
        <fullName evidence="8">Putative odorant binding protein 50e</fullName>
    </submittedName>
</protein>
<dbReference type="InterPro" id="IPR054577">
    <property type="entry name" value="OBP47-like_dom"/>
</dbReference>
<keyword evidence="5" id="KW-1015">Disulfide bond</keyword>
<comment type="similarity">
    <text evidence="2">Belongs to the PBP/GOBP family.</text>
</comment>
<dbReference type="GO" id="GO:0005576">
    <property type="term" value="C:extracellular region"/>
    <property type="evidence" value="ECO:0007669"/>
    <property type="project" value="UniProtKB-SubCell"/>
</dbReference>
<dbReference type="EMBL" id="GFDL01003981">
    <property type="protein sequence ID" value="JAV31064.1"/>
    <property type="molecule type" value="Transcribed_RNA"/>
</dbReference>
<dbReference type="Pfam" id="PF22651">
    <property type="entry name" value="OBP47_like"/>
    <property type="match status" value="1"/>
</dbReference>
<evidence type="ECO:0000256" key="1">
    <source>
        <dbReference type="ARBA" id="ARBA00004613"/>
    </source>
</evidence>
<dbReference type="Gene3D" id="1.10.238.270">
    <property type="match status" value="1"/>
</dbReference>
<evidence type="ECO:0000256" key="2">
    <source>
        <dbReference type="ARBA" id="ARBA00008098"/>
    </source>
</evidence>
<name>A0A1Q3FTZ4_CULTA</name>